<dbReference type="Proteomes" id="UP000550707">
    <property type="component" value="Unassembled WGS sequence"/>
</dbReference>
<sequence>MQRWQDGQARPDPPGYSTWGVEGTWKASGSEPSKEEKAEAARGRCTQDCGGRGNVDAGQWKQARARGPDLPGTCRPFKLGLHLGVMESHPRVRFSGSLVPSSWWPSKIFVEWMVESIHYPRPPSCFPAI</sequence>
<feature type="compositionally biased region" description="Basic and acidic residues" evidence="1">
    <location>
        <begin position="32"/>
        <end position="42"/>
    </location>
</feature>
<dbReference type="AlphaFoldDB" id="A0A7J8DTE1"/>
<evidence type="ECO:0000313" key="2">
    <source>
        <dbReference type="EMBL" id="KAF6426488.1"/>
    </source>
</evidence>
<keyword evidence="3" id="KW-1185">Reference proteome</keyword>
<gene>
    <name evidence="2" type="ORF">HJG59_009178</name>
</gene>
<proteinExistence type="predicted"/>
<accession>A0A7J8DTE1</accession>
<protein>
    <submittedName>
        <fullName evidence="2">Uncharacterized protein</fullName>
    </submittedName>
</protein>
<organism evidence="2 3">
    <name type="scientific">Molossus molossus</name>
    <name type="common">Pallas' mastiff bat</name>
    <name type="synonym">Vespertilio molossus</name>
    <dbReference type="NCBI Taxonomy" id="27622"/>
    <lineage>
        <taxon>Eukaryota</taxon>
        <taxon>Metazoa</taxon>
        <taxon>Chordata</taxon>
        <taxon>Craniata</taxon>
        <taxon>Vertebrata</taxon>
        <taxon>Euteleostomi</taxon>
        <taxon>Mammalia</taxon>
        <taxon>Eutheria</taxon>
        <taxon>Laurasiatheria</taxon>
        <taxon>Chiroptera</taxon>
        <taxon>Yangochiroptera</taxon>
        <taxon>Molossidae</taxon>
        <taxon>Molossus</taxon>
    </lineage>
</organism>
<name>A0A7J8DTE1_MOLMO</name>
<evidence type="ECO:0000313" key="3">
    <source>
        <dbReference type="Proteomes" id="UP000550707"/>
    </source>
</evidence>
<dbReference type="InParanoid" id="A0A7J8DTE1"/>
<comment type="caution">
    <text evidence="2">The sequence shown here is derived from an EMBL/GenBank/DDBJ whole genome shotgun (WGS) entry which is preliminary data.</text>
</comment>
<evidence type="ECO:0000256" key="1">
    <source>
        <dbReference type="SAM" id="MobiDB-lite"/>
    </source>
</evidence>
<dbReference type="EMBL" id="JACASF010000016">
    <property type="protein sequence ID" value="KAF6426488.1"/>
    <property type="molecule type" value="Genomic_DNA"/>
</dbReference>
<feature type="region of interest" description="Disordered" evidence="1">
    <location>
        <begin position="1"/>
        <end position="59"/>
    </location>
</feature>
<reference evidence="2 3" key="1">
    <citation type="journal article" date="2020" name="Nature">
        <title>Six reference-quality genomes reveal evolution of bat adaptations.</title>
        <authorList>
            <person name="Jebb D."/>
            <person name="Huang Z."/>
            <person name="Pippel M."/>
            <person name="Hughes G.M."/>
            <person name="Lavrichenko K."/>
            <person name="Devanna P."/>
            <person name="Winkler S."/>
            <person name="Jermiin L.S."/>
            <person name="Skirmuntt E.C."/>
            <person name="Katzourakis A."/>
            <person name="Burkitt-Gray L."/>
            <person name="Ray D.A."/>
            <person name="Sullivan K.A.M."/>
            <person name="Roscito J.G."/>
            <person name="Kirilenko B.M."/>
            <person name="Davalos L.M."/>
            <person name="Corthals A.P."/>
            <person name="Power M.L."/>
            <person name="Jones G."/>
            <person name="Ransome R.D."/>
            <person name="Dechmann D.K.N."/>
            <person name="Locatelli A.G."/>
            <person name="Puechmaille S.J."/>
            <person name="Fedrigo O."/>
            <person name="Jarvis E.D."/>
            <person name="Hiller M."/>
            <person name="Vernes S.C."/>
            <person name="Myers E.W."/>
            <person name="Teeling E.C."/>
        </authorList>
    </citation>
    <scope>NUCLEOTIDE SEQUENCE [LARGE SCALE GENOMIC DNA]</scope>
    <source>
        <strain evidence="2">MMolMol1</strain>
        <tissue evidence="2">Muscle</tissue>
    </source>
</reference>